<feature type="chain" id="PRO_5047435256" evidence="1">
    <location>
        <begin position="24"/>
        <end position="96"/>
    </location>
</feature>
<reference evidence="2 3" key="1">
    <citation type="submission" date="2011-07" db="EMBL/GenBank/DDBJ databases">
        <title>The complete genome of chromosome of Emticicia oligotrophica DSM 17448.</title>
        <authorList>
            <consortium name="US DOE Joint Genome Institute (JGI-PGF)"/>
            <person name="Lucas S."/>
            <person name="Han J."/>
            <person name="Lapidus A."/>
            <person name="Bruce D."/>
            <person name="Goodwin L."/>
            <person name="Pitluck S."/>
            <person name="Peters L."/>
            <person name="Kyrpides N."/>
            <person name="Mavromatis K."/>
            <person name="Ivanova N."/>
            <person name="Ovchinnikova G."/>
            <person name="Teshima H."/>
            <person name="Detter J.C."/>
            <person name="Tapia R."/>
            <person name="Han C."/>
            <person name="Land M."/>
            <person name="Hauser L."/>
            <person name="Markowitz V."/>
            <person name="Cheng J.-F."/>
            <person name="Hugenholtz P."/>
            <person name="Woyke T."/>
            <person name="Wu D."/>
            <person name="Tindall B."/>
            <person name="Pomrenke H."/>
            <person name="Brambilla E."/>
            <person name="Klenk H.-P."/>
            <person name="Eisen J.A."/>
        </authorList>
    </citation>
    <scope>NUCLEOTIDE SEQUENCE [LARGE SCALE GENOMIC DNA]</scope>
    <source>
        <strain evidence="2 3">DSM 17448</strain>
    </source>
</reference>
<gene>
    <name evidence="2" type="ordered locus">Emtol_1560</name>
</gene>
<dbReference type="RefSeq" id="WP_015028406.1">
    <property type="nucleotide sequence ID" value="NC_018748.1"/>
</dbReference>
<feature type="signal peptide" evidence="1">
    <location>
        <begin position="1"/>
        <end position="23"/>
    </location>
</feature>
<organism evidence="2 3">
    <name type="scientific">Emticicia oligotrophica (strain DSM 17448 / CIP 109782 / MTCC 6937 / GPTSA100-15)</name>
    <dbReference type="NCBI Taxonomy" id="929562"/>
    <lineage>
        <taxon>Bacteria</taxon>
        <taxon>Pseudomonadati</taxon>
        <taxon>Bacteroidota</taxon>
        <taxon>Cytophagia</taxon>
        <taxon>Cytophagales</taxon>
        <taxon>Leadbetterellaceae</taxon>
        <taxon>Emticicia</taxon>
    </lineage>
</organism>
<evidence type="ECO:0000313" key="3">
    <source>
        <dbReference type="Proteomes" id="UP000002875"/>
    </source>
</evidence>
<evidence type="ECO:0000256" key="1">
    <source>
        <dbReference type="SAM" id="SignalP"/>
    </source>
</evidence>
<keyword evidence="3" id="KW-1185">Reference proteome</keyword>
<keyword evidence="1" id="KW-0732">Signal</keyword>
<dbReference type="Proteomes" id="UP000002875">
    <property type="component" value="Chromosome"/>
</dbReference>
<dbReference type="EMBL" id="CP002961">
    <property type="protein sequence ID" value="AFK02706.1"/>
    <property type="molecule type" value="Genomic_DNA"/>
</dbReference>
<evidence type="ECO:0000313" key="2">
    <source>
        <dbReference type="EMBL" id="AFK02706.1"/>
    </source>
</evidence>
<proteinExistence type="predicted"/>
<protein>
    <submittedName>
        <fullName evidence="2">Uncharacterized protein</fullName>
    </submittedName>
</protein>
<accession>A0ABM5N017</accession>
<sequence>MVSFRKRILISLLLLFTSILSFSQDNTTIFHEDSLRYLRDNGIIKMGFGKRIGETISYFERKSQGENLINNHDAGSFYQQKLKVYHSQTKRSYLNT</sequence>
<name>A0ABM5N017_EMTOG</name>